<name>A0A4Y2IAV5_ARAVE</name>
<protein>
    <submittedName>
        <fullName evidence="1">Uncharacterized protein</fullName>
    </submittedName>
</protein>
<gene>
    <name evidence="1" type="ORF">AVEN_58502_1</name>
</gene>
<comment type="caution">
    <text evidence="1">The sequence shown here is derived from an EMBL/GenBank/DDBJ whole genome shotgun (WGS) entry which is preliminary data.</text>
</comment>
<evidence type="ECO:0000313" key="1">
    <source>
        <dbReference type="EMBL" id="GBM74660.1"/>
    </source>
</evidence>
<dbReference type="Proteomes" id="UP000499080">
    <property type="component" value="Unassembled WGS sequence"/>
</dbReference>
<keyword evidence="2" id="KW-1185">Reference proteome</keyword>
<proteinExistence type="predicted"/>
<reference evidence="1 2" key="1">
    <citation type="journal article" date="2019" name="Sci. Rep.">
        <title>Orb-weaving spider Araneus ventricosus genome elucidates the spidroin gene catalogue.</title>
        <authorList>
            <person name="Kono N."/>
            <person name="Nakamura H."/>
            <person name="Ohtoshi R."/>
            <person name="Moran D.A.P."/>
            <person name="Shinohara A."/>
            <person name="Yoshida Y."/>
            <person name="Fujiwara M."/>
            <person name="Mori M."/>
            <person name="Tomita M."/>
            <person name="Arakawa K."/>
        </authorList>
    </citation>
    <scope>NUCLEOTIDE SEQUENCE [LARGE SCALE GENOMIC DNA]</scope>
</reference>
<sequence length="124" mass="14643">MLFGTRFEPRLPDRDGAPRRRVPIEIPADWTSHMASLTAPGLWSSFESIKTQYRISLEPFPTETFFKFNFVRIPLSSRIFFLITLRSTRRCNIPHLKKIICRKCIAYRSKYLEHDFSQISCKSQ</sequence>
<organism evidence="1 2">
    <name type="scientific">Araneus ventricosus</name>
    <name type="common">Orbweaver spider</name>
    <name type="synonym">Epeira ventricosa</name>
    <dbReference type="NCBI Taxonomy" id="182803"/>
    <lineage>
        <taxon>Eukaryota</taxon>
        <taxon>Metazoa</taxon>
        <taxon>Ecdysozoa</taxon>
        <taxon>Arthropoda</taxon>
        <taxon>Chelicerata</taxon>
        <taxon>Arachnida</taxon>
        <taxon>Araneae</taxon>
        <taxon>Araneomorphae</taxon>
        <taxon>Entelegynae</taxon>
        <taxon>Araneoidea</taxon>
        <taxon>Araneidae</taxon>
        <taxon>Araneus</taxon>
    </lineage>
</organism>
<dbReference type="EMBL" id="BGPR01002509">
    <property type="protein sequence ID" value="GBM74660.1"/>
    <property type="molecule type" value="Genomic_DNA"/>
</dbReference>
<accession>A0A4Y2IAV5</accession>
<dbReference type="AlphaFoldDB" id="A0A4Y2IAV5"/>
<evidence type="ECO:0000313" key="2">
    <source>
        <dbReference type="Proteomes" id="UP000499080"/>
    </source>
</evidence>